<protein>
    <recommendedName>
        <fullName evidence="4">PH domain-containing protein</fullName>
    </recommendedName>
</protein>
<name>A0A916S986_9BURK</name>
<keyword evidence="1" id="KW-0812">Transmembrane</keyword>
<feature type="transmembrane region" description="Helical" evidence="1">
    <location>
        <begin position="48"/>
        <end position="71"/>
    </location>
</feature>
<evidence type="ECO:0000256" key="1">
    <source>
        <dbReference type="SAM" id="Phobius"/>
    </source>
</evidence>
<accession>A0A916S986</accession>
<dbReference type="AlphaFoldDB" id="A0A916S986"/>
<proteinExistence type="predicted"/>
<evidence type="ECO:0000313" key="2">
    <source>
        <dbReference type="EMBL" id="GGA88005.1"/>
    </source>
</evidence>
<evidence type="ECO:0000313" key="3">
    <source>
        <dbReference type="Proteomes" id="UP000620596"/>
    </source>
</evidence>
<comment type="caution">
    <text evidence="2">The sequence shown here is derived from an EMBL/GenBank/DDBJ whole genome shotgun (WGS) entry which is preliminary data.</text>
</comment>
<keyword evidence="1" id="KW-0472">Membrane</keyword>
<reference evidence="2" key="1">
    <citation type="journal article" date="2014" name="Int. J. Syst. Evol. Microbiol.">
        <title>Complete genome sequence of Corynebacterium casei LMG S-19264T (=DSM 44701T), isolated from a smear-ripened cheese.</title>
        <authorList>
            <consortium name="US DOE Joint Genome Institute (JGI-PGF)"/>
            <person name="Walter F."/>
            <person name="Albersmeier A."/>
            <person name="Kalinowski J."/>
            <person name="Ruckert C."/>
        </authorList>
    </citation>
    <scope>NUCLEOTIDE SEQUENCE</scope>
    <source>
        <strain evidence="2">CGMCC 1.15322</strain>
    </source>
</reference>
<gene>
    <name evidence="2" type="ORF">GCM10011496_05910</name>
</gene>
<dbReference type="EMBL" id="BMIG01000002">
    <property type="protein sequence ID" value="GGA88005.1"/>
    <property type="molecule type" value="Genomic_DNA"/>
</dbReference>
<sequence length="159" mass="17569">MQANQLSQGQDFAEGAAFPLAVKLLASLLIAALIFWGVRAFDQMTGAGWSTAAAVFMGVTLCVIGLCYYWILRSRTTIDADSIRQSWLWPKQVALADITQAKFIYVPYLQWLIAPRLMVRARGHGLFVFHAADPQVLQRFAHLSLGPGFAAVEPARTDK</sequence>
<keyword evidence="3" id="KW-1185">Reference proteome</keyword>
<dbReference type="RefSeq" id="WP_188706445.1">
    <property type="nucleotide sequence ID" value="NZ_BMIG01000002.1"/>
</dbReference>
<feature type="transmembrane region" description="Helical" evidence="1">
    <location>
        <begin position="12"/>
        <end position="36"/>
    </location>
</feature>
<keyword evidence="1" id="KW-1133">Transmembrane helix</keyword>
<organism evidence="2 3">
    <name type="scientific">Polaromonas eurypsychrophila</name>
    <dbReference type="NCBI Taxonomy" id="1614635"/>
    <lineage>
        <taxon>Bacteria</taxon>
        <taxon>Pseudomonadati</taxon>
        <taxon>Pseudomonadota</taxon>
        <taxon>Betaproteobacteria</taxon>
        <taxon>Burkholderiales</taxon>
        <taxon>Comamonadaceae</taxon>
        <taxon>Polaromonas</taxon>
    </lineage>
</organism>
<evidence type="ECO:0008006" key="4">
    <source>
        <dbReference type="Google" id="ProtNLM"/>
    </source>
</evidence>
<dbReference type="Proteomes" id="UP000620596">
    <property type="component" value="Unassembled WGS sequence"/>
</dbReference>
<reference evidence="2" key="2">
    <citation type="submission" date="2020-09" db="EMBL/GenBank/DDBJ databases">
        <authorList>
            <person name="Sun Q."/>
            <person name="Zhou Y."/>
        </authorList>
    </citation>
    <scope>NUCLEOTIDE SEQUENCE</scope>
    <source>
        <strain evidence="2">CGMCC 1.15322</strain>
    </source>
</reference>